<dbReference type="RefSeq" id="WP_011113311.1">
    <property type="nucleotide sequence ID" value="NC_023030.2"/>
</dbReference>
<dbReference type="PANTHER" id="PTHR23321:SF26">
    <property type="entry name" value="SMALL RIBOSOMAL SUBUNIT PROTEIN US15M"/>
    <property type="match status" value="1"/>
</dbReference>
<evidence type="ECO:0000256" key="3">
    <source>
        <dbReference type="ARBA" id="ARBA00064542"/>
    </source>
</evidence>
<dbReference type="PROSITE" id="PS00362">
    <property type="entry name" value="RIBOSOMAL_S15"/>
    <property type="match status" value="1"/>
</dbReference>
<evidence type="ECO:0000256" key="6">
    <source>
        <dbReference type="RuleBase" id="RU004524"/>
    </source>
</evidence>
<name>A0A0F6CJY3_MYCGL</name>
<dbReference type="EMBL" id="CP006916">
    <property type="protein sequence ID" value="AHB99405.1"/>
    <property type="molecule type" value="Genomic_DNA"/>
</dbReference>
<dbReference type="GO" id="GO:0003735">
    <property type="term" value="F:structural constituent of ribosome"/>
    <property type="evidence" value="ECO:0007669"/>
    <property type="project" value="InterPro"/>
</dbReference>
<dbReference type="Gene3D" id="6.10.250.3130">
    <property type="match status" value="1"/>
</dbReference>
<keyword evidence="1 4" id="KW-0689">Ribosomal protein</keyword>
<dbReference type="Gene3D" id="1.10.287.10">
    <property type="entry name" value="S15/NS1, RNA-binding"/>
    <property type="match status" value="1"/>
</dbReference>
<dbReference type="FunFam" id="1.10.287.10:FF:000002">
    <property type="entry name" value="30S ribosomal protein S15"/>
    <property type="match status" value="1"/>
</dbReference>
<comment type="function">
    <text evidence="4">Forms an intersubunit bridge (bridge B4) with the 23S rRNA of the 50S subunit in the ribosome.</text>
</comment>
<organism evidence="7 8">
    <name type="scientific">Mycoplasmoides gallisepticum S6</name>
    <dbReference type="NCBI Taxonomy" id="1006581"/>
    <lineage>
        <taxon>Bacteria</taxon>
        <taxon>Bacillati</taxon>
        <taxon>Mycoplasmatota</taxon>
        <taxon>Mycoplasmoidales</taxon>
        <taxon>Mycoplasmoidaceae</taxon>
        <taxon>Mycoplasmoides</taxon>
    </lineage>
</organism>
<gene>
    <name evidence="4 7" type="primary">rpsO</name>
    <name evidence="7" type="ORF">GCW_00445</name>
</gene>
<keyword evidence="4 6" id="KW-0699">rRNA-binding</keyword>
<dbReference type="GO" id="GO:0006412">
    <property type="term" value="P:translation"/>
    <property type="evidence" value="ECO:0007669"/>
    <property type="project" value="UniProtKB-UniRule"/>
</dbReference>
<comment type="subunit">
    <text evidence="3 4">Part of the 30S ribosomal subunit. Forms a bridge to the 50S subunit in the 70S ribosome, contacting the 23S rRNA.</text>
</comment>
<keyword evidence="2 4" id="KW-0687">Ribonucleoprotein</keyword>
<comment type="function">
    <text evidence="4 6">One of the primary rRNA binding proteins, it binds directly to 16S rRNA where it helps nucleate assembly of the platform of the 30S subunit by binding and bridging several RNA helices of the 16S rRNA.</text>
</comment>
<dbReference type="NCBIfam" id="TIGR00952">
    <property type="entry name" value="S15_bact"/>
    <property type="match status" value="1"/>
</dbReference>
<evidence type="ECO:0000256" key="5">
    <source>
        <dbReference type="RuleBase" id="RU003919"/>
    </source>
</evidence>
<dbReference type="eggNOG" id="COG0184">
    <property type="taxonomic scope" value="Bacteria"/>
</dbReference>
<dbReference type="GO" id="GO:0019843">
    <property type="term" value="F:rRNA binding"/>
    <property type="evidence" value="ECO:0007669"/>
    <property type="project" value="UniProtKB-UniRule"/>
</dbReference>
<dbReference type="InterPro" id="IPR000589">
    <property type="entry name" value="Ribosomal_uS15"/>
</dbReference>
<dbReference type="SMART" id="SM01387">
    <property type="entry name" value="Ribosomal_S15"/>
    <property type="match status" value="1"/>
</dbReference>
<dbReference type="GeneID" id="93509902"/>
<dbReference type="HOGENOM" id="CLU_148518_1_0_14"/>
<dbReference type="SUPFAM" id="SSF47060">
    <property type="entry name" value="S15/NS1 RNA-binding domain"/>
    <property type="match status" value="1"/>
</dbReference>
<dbReference type="SMR" id="A0A0F6CJY3"/>
<evidence type="ECO:0000256" key="2">
    <source>
        <dbReference type="ARBA" id="ARBA00023274"/>
    </source>
</evidence>
<evidence type="ECO:0000256" key="1">
    <source>
        <dbReference type="ARBA" id="ARBA00022980"/>
    </source>
</evidence>
<dbReference type="InterPro" id="IPR005290">
    <property type="entry name" value="Ribosomal_uS15_bac-type"/>
</dbReference>
<dbReference type="CDD" id="cd00353">
    <property type="entry name" value="Ribosomal_S15p_S13e"/>
    <property type="match status" value="1"/>
</dbReference>
<accession>A0A0F6CJY3</accession>
<evidence type="ECO:0000256" key="4">
    <source>
        <dbReference type="HAMAP-Rule" id="MF_01343"/>
    </source>
</evidence>
<dbReference type="GO" id="GO:0022627">
    <property type="term" value="C:cytosolic small ribosomal subunit"/>
    <property type="evidence" value="ECO:0007669"/>
    <property type="project" value="TreeGrafter"/>
</dbReference>
<sequence length="90" mass="10505">MALSKDKKTEIIKKFQKNDADVGSVFVQVAVLTEEIKLLTEHLLKNKKDFISKRGLYTKVSKRKNLLNYLKQNDLNAYRNLISELELRHS</sequence>
<reference evidence="7 8" key="1">
    <citation type="journal article" date="2011" name="PLoS ONE">
        <title>Core proteome of the minimal cell: comparative proteomics of three mollicute species.</title>
        <authorList>
            <person name="Fisunov G.Y."/>
            <person name="Alexeev D.G."/>
            <person name="Bazaleev N.A."/>
            <person name="Ladygina V.G."/>
            <person name="Galyamina M.A."/>
            <person name="Kondratov I.G."/>
            <person name="Zhukova N.A."/>
            <person name="Serebryakova M.V."/>
            <person name="Demina I.A."/>
            <person name="Govorun V.M."/>
        </authorList>
    </citation>
    <scope>NUCLEOTIDE SEQUENCE [LARGE SCALE GENOMIC DNA]</scope>
    <source>
        <strain evidence="7 8">S6</strain>
    </source>
</reference>
<dbReference type="KEGG" id="mgz:GCW_00445"/>
<keyword evidence="4 6" id="KW-0694">RNA-binding</keyword>
<dbReference type="Proteomes" id="UP000018735">
    <property type="component" value="Chromosome"/>
</dbReference>
<comment type="similarity">
    <text evidence="4 5">Belongs to the universal ribosomal protein uS15 family.</text>
</comment>
<evidence type="ECO:0000313" key="7">
    <source>
        <dbReference type="EMBL" id="AHB99405.1"/>
    </source>
</evidence>
<dbReference type="AlphaFoldDB" id="A0A0F6CJY3"/>
<dbReference type="InterPro" id="IPR009068">
    <property type="entry name" value="uS15_NS1_RNA-bd_sf"/>
</dbReference>
<protein>
    <recommendedName>
        <fullName evidence="4">Small ribosomal subunit protein uS15</fullName>
    </recommendedName>
</protein>
<dbReference type="HAMAP" id="MF_01343_B">
    <property type="entry name" value="Ribosomal_uS15_B"/>
    <property type="match status" value="1"/>
</dbReference>
<evidence type="ECO:0000313" key="8">
    <source>
        <dbReference type="Proteomes" id="UP000018735"/>
    </source>
</evidence>
<dbReference type="Pfam" id="PF00312">
    <property type="entry name" value="Ribosomal_S15"/>
    <property type="match status" value="1"/>
</dbReference>
<proteinExistence type="inferred from homology"/>
<dbReference type="PANTHER" id="PTHR23321">
    <property type="entry name" value="RIBOSOMAL PROTEIN S15, BACTERIAL AND ORGANELLAR"/>
    <property type="match status" value="1"/>
</dbReference>